<sequence>MNKIILISISILFFFYLFLCANPLEQEIGQLFISLSERPLPLGGGYKAKNQGLPKKAGSDFQYTFVLIPKSVRVIGAYDESHEAQRASIRILN</sequence>
<evidence type="ECO:0000313" key="1">
    <source>
        <dbReference type="EMBL" id="ADI38551.1"/>
    </source>
</evidence>
<organism evidence="1 2">
    <name type="scientific">Waddlia chondrophila (strain ATCC VR-1470 / WSU 86-1044)</name>
    <dbReference type="NCBI Taxonomy" id="716544"/>
    <lineage>
        <taxon>Bacteria</taxon>
        <taxon>Pseudomonadati</taxon>
        <taxon>Chlamydiota</taxon>
        <taxon>Chlamydiia</taxon>
        <taxon>Parachlamydiales</taxon>
        <taxon>Waddliaceae</taxon>
        <taxon>Waddlia</taxon>
    </lineage>
</organism>
<accession>D6YWP0</accession>
<proteinExistence type="predicted"/>
<reference evidence="1 2" key="1">
    <citation type="journal article" date="2010" name="PLoS ONE">
        <title>The Waddlia genome: a window into chlamydial biology.</title>
        <authorList>
            <person name="Bertelli C."/>
            <person name="Collyn F."/>
            <person name="Croxatto A."/>
            <person name="Ruckert C."/>
            <person name="Polkinghorne A."/>
            <person name="Kebbi-Beghdadi C."/>
            <person name="Goesmann A."/>
            <person name="Vaughan L."/>
            <person name="Greub G."/>
        </authorList>
    </citation>
    <scope>NUCLEOTIDE SEQUENCE [LARGE SCALE GENOMIC DNA]</scope>
    <source>
        <strain evidence="2">ATCC VR-1470 / WSU 86-1044</strain>
    </source>
</reference>
<dbReference type="AlphaFoldDB" id="D6YWP0"/>
<keyword evidence="2" id="KW-1185">Reference proteome</keyword>
<evidence type="ECO:0000313" key="2">
    <source>
        <dbReference type="Proteomes" id="UP000001505"/>
    </source>
</evidence>
<protein>
    <submittedName>
        <fullName evidence="1">Putative secreted protein</fullName>
    </submittedName>
</protein>
<name>D6YWP0_WADCW</name>
<dbReference type="KEGG" id="wch:wcw_1194"/>
<dbReference type="EMBL" id="CP001928">
    <property type="protein sequence ID" value="ADI38551.1"/>
    <property type="molecule type" value="Genomic_DNA"/>
</dbReference>
<dbReference type="Proteomes" id="UP000001505">
    <property type="component" value="Chromosome"/>
</dbReference>
<gene>
    <name evidence="1" type="ordered locus">wcw_1194</name>
</gene>
<dbReference type="HOGENOM" id="CLU_2398838_0_0_0"/>